<dbReference type="InterPro" id="IPR015943">
    <property type="entry name" value="WD40/YVTN_repeat-like_dom_sf"/>
</dbReference>
<feature type="repeat" description="WD" evidence="3">
    <location>
        <begin position="1209"/>
        <end position="1250"/>
    </location>
</feature>
<dbReference type="PANTHER" id="PTHR10622:SF13">
    <property type="entry name" value="NACHT DOMAIN-CONTAINING PROTEIN"/>
    <property type="match status" value="1"/>
</dbReference>
<dbReference type="InParanoid" id="A0A1Y2MB52"/>
<accession>A0A1Y2MB52</accession>
<dbReference type="PRINTS" id="PR00320">
    <property type="entry name" value="GPROTEINBRPT"/>
</dbReference>
<keyword evidence="1 3" id="KW-0853">WD repeat</keyword>
<dbReference type="SUPFAM" id="SSF52540">
    <property type="entry name" value="P-loop containing nucleoside triphosphate hydrolases"/>
    <property type="match status" value="1"/>
</dbReference>
<evidence type="ECO:0000259" key="4">
    <source>
        <dbReference type="PROSITE" id="PS50837"/>
    </source>
</evidence>
<evidence type="ECO:0000256" key="2">
    <source>
        <dbReference type="ARBA" id="ARBA00022737"/>
    </source>
</evidence>
<feature type="repeat" description="WD" evidence="3">
    <location>
        <begin position="965"/>
        <end position="987"/>
    </location>
</feature>
<evidence type="ECO:0000313" key="6">
    <source>
        <dbReference type="Proteomes" id="UP000193240"/>
    </source>
</evidence>
<keyword evidence="6" id="KW-1185">Reference proteome</keyword>
<reference evidence="5 6" key="1">
    <citation type="journal article" date="2017" name="Genome Announc.">
        <title>Genome sequence of the saprophytic ascomycete Epicoccum nigrum ICMP 19927 strain isolated from New Zealand.</title>
        <authorList>
            <person name="Fokin M."/>
            <person name="Fleetwood D."/>
            <person name="Weir B.S."/>
            <person name="Villas-Boas S.G."/>
        </authorList>
    </citation>
    <scope>NUCLEOTIDE SEQUENCE [LARGE SCALE GENOMIC DNA]</scope>
    <source>
        <strain evidence="5 6">ICMP 19927</strain>
    </source>
</reference>
<dbReference type="PROSITE" id="PS50837">
    <property type="entry name" value="NACHT"/>
    <property type="match status" value="1"/>
</dbReference>
<dbReference type="InterPro" id="IPR056884">
    <property type="entry name" value="NPHP3-like_N"/>
</dbReference>
<proteinExistence type="predicted"/>
<dbReference type="OMA" id="DISYERT"/>
<feature type="repeat" description="WD" evidence="3">
    <location>
        <begin position="1166"/>
        <end position="1208"/>
    </location>
</feature>
<name>A0A1Y2MB52_EPING</name>
<dbReference type="STRING" id="105696.A0A1Y2MB52"/>
<sequence length="1456" mass="163858">MRLLHYSSEGSLVLTDDLVDEGSLPAYAILSHTWVEEEEVTFQELKAGTGLAKSGYRKIEYCGQQAKRDGLQYWWVDTCCIDKTNTAEYRHAVKSMYRWYQSAKVCYVYLADVSTERCEAEKDSWQCAFAASRWFTRGWTLQELLAPSHLQFYSLNWTKLGDKSSLQLEIHRITAIPLAIVNGALLSDYSIEERLQWGSVRQTKLEEDRVYSMEGFFGIDLAPIYGIGYQEAFRRLQEEIKLSSACIRDLYVTDTRDDKHRIQQTKGGLIEDASHWVYDTPEYRKWFKAELGSVLWIKGDPGKGKTMLICSIIDDLQSRKGKADILAYFFCQATDTRINNATAVLRGLLCSIFEQQPSLVSHLRTRYSRAGGRIFEDSNAWIVLTGVFSKIISDPLLPTMYILIDALDECDTNLRELMQFISLASNSASRVRWVLSSRNWPLIQDGLANTNRKLRLSLELNGESIAAAVRSFIHCKVNQLATKHGYDAQVQETIIEYVSINAQDTFLWVALLFNTLKNIPKRHVLQKLKAVPAGLDALYDRMLQQIWTGNDAQLCMQVMAIIGKVHRPITIHELSTLLTTDLDLSIDELAEVVGLCGSFLTLRDDKLYYIHQSAVEFVVAQASNLVLPLGLSSVNCMILSRCLESMEVLRQDFYALNDPGYKSSDFEVQGLDPDPLLGLYYSCEYWLLHVLDLDLETERNLLHEDGIIHRFWKSKWLYWLEIISLHGDMLKVFRSLTALASRIEAKGDLAWLNDFVQDAKRFVLYHHHAILMGPLQIYASALLFSPSQSLTRRSFAKDLPSWVTTQNGNVSPAKWPSSIYVLEHHRYPVNSVQFSHDMSLLLTTCSKVTNVWDTSTGLRLEAFEGDFFTYSIFLSNTHLIAILSSNLSVQVIDEQQCFVLESPKSMRDESKIAHWLTSSNDSSLVAAVRHNVIVVWKLETSKCLCVLESHALFIDLIFVKNNYQLMSADTDGTISIWDISSGHCLQRLSCIDPAPFELSPLQVPNVPGHRLMCGEFLGDAKHLICATPNSILRHEIETSTSIKLNNQGTCYGLWVSSDSTRYAWLEDQNSVQVADAQTGIVLQKIACQSKEVRTLNFSRDSRWLAIGGNDGVVTVHDLSVTEVSSTKSHSYFEEPIAWSPNALYLAVAKESTIEITHTNSDKVHILQGHAEKVSCFDFRQSATMQLISGSRDGAIKVWDLNTYTCTQNLLGHESPVICLASCQGQGTLISISVDATIKIWDLALGQSIRNLRWNGNISKDVDKFPSAVALSPDATRLAVAFGGNSLRVWNLVENAITFELRTPNTTSVAFSMDSTQLAISSKEGIVILDIKSEQCLMHVSHDAYMVDKMSFDDTGHFLTTNIGCIDVRATVQDSVGTNAIFTGLSAHEHLPLIHLDSKPLLYIHIDHWAALGSPNMQILDNSVAIRDCDGRLEIYKFDIEKLRALKGSSSRIGLMS</sequence>
<dbReference type="InterPro" id="IPR001680">
    <property type="entry name" value="WD40_rpt"/>
</dbReference>
<dbReference type="Pfam" id="PF24883">
    <property type="entry name" value="NPHP3_N"/>
    <property type="match status" value="1"/>
</dbReference>
<dbReference type="PROSITE" id="PS50294">
    <property type="entry name" value="WD_REPEATS_REGION"/>
    <property type="match status" value="2"/>
</dbReference>
<dbReference type="Proteomes" id="UP000193240">
    <property type="component" value="Unassembled WGS sequence"/>
</dbReference>
<dbReference type="Gene3D" id="2.130.10.10">
    <property type="entry name" value="YVTN repeat-like/Quinoprotein amine dehydrogenase"/>
    <property type="match status" value="3"/>
</dbReference>
<gene>
    <name evidence="5" type="ORF">B5807_01838</name>
</gene>
<dbReference type="PROSITE" id="PS50082">
    <property type="entry name" value="WD_REPEATS_2"/>
    <property type="match status" value="3"/>
</dbReference>
<dbReference type="InterPro" id="IPR036322">
    <property type="entry name" value="WD40_repeat_dom_sf"/>
</dbReference>
<dbReference type="EMBL" id="KZ107839">
    <property type="protein sequence ID" value="OSS53334.1"/>
    <property type="molecule type" value="Genomic_DNA"/>
</dbReference>
<dbReference type="PROSITE" id="PS00678">
    <property type="entry name" value="WD_REPEATS_1"/>
    <property type="match status" value="3"/>
</dbReference>
<protein>
    <recommendedName>
        <fullName evidence="4">NACHT domain-containing protein</fullName>
    </recommendedName>
</protein>
<evidence type="ECO:0000256" key="1">
    <source>
        <dbReference type="ARBA" id="ARBA00022574"/>
    </source>
</evidence>
<evidence type="ECO:0000313" key="5">
    <source>
        <dbReference type="EMBL" id="OSS53334.1"/>
    </source>
</evidence>
<keyword evidence="2" id="KW-0677">Repeat</keyword>
<dbReference type="InterPro" id="IPR027417">
    <property type="entry name" value="P-loop_NTPase"/>
</dbReference>
<organism evidence="5 6">
    <name type="scientific">Epicoccum nigrum</name>
    <name type="common">Soil fungus</name>
    <name type="synonym">Epicoccum purpurascens</name>
    <dbReference type="NCBI Taxonomy" id="105696"/>
    <lineage>
        <taxon>Eukaryota</taxon>
        <taxon>Fungi</taxon>
        <taxon>Dikarya</taxon>
        <taxon>Ascomycota</taxon>
        <taxon>Pezizomycotina</taxon>
        <taxon>Dothideomycetes</taxon>
        <taxon>Pleosporomycetidae</taxon>
        <taxon>Pleosporales</taxon>
        <taxon>Pleosporineae</taxon>
        <taxon>Didymellaceae</taxon>
        <taxon>Epicoccum</taxon>
    </lineage>
</organism>
<dbReference type="InterPro" id="IPR007111">
    <property type="entry name" value="NACHT_NTPase"/>
</dbReference>
<dbReference type="PANTHER" id="PTHR10622">
    <property type="entry name" value="HET DOMAIN-CONTAINING PROTEIN"/>
    <property type="match status" value="1"/>
</dbReference>
<dbReference type="SUPFAM" id="SSF50978">
    <property type="entry name" value="WD40 repeat-like"/>
    <property type="match status" value="2"/>
</dbReference>
<dbReference type="InterPro" id="IPR010730">
    <property type="entry name" value="HET"/>
</dbReference>
<dbReference type="SMART" id="SM00320">
    <property type="entry name" value="WD40"/>
    <property type="match status" value="7"/>
</dbReference>
<evidence type="ECO:0000256" key="3">
    <source>
        <dbReference type="PROSITE-ProRule" id="PRU00221"/>
    </source>
</evidence>
<dbReference type="Pfam" id="PF00400">
    <property type="entry name" value="WD40"/>
    <property type="match status" value="5"/>
</dbReference>
<dbReference type="InterPro" id="IPR019775">
    <property type="entry name" value="WD40_repeat_CS"/>
</dbReference>
<feature type="domain" description="NACHT" evidence="4">
    <location>
        <begin position="293"/>
        <end position="438"/>
    </location>
</feature>
<dbReference type="Pfam" id="PF06985">
    <property type="entry name" value="HET"/>
    <property type="match status" value="1"/>
</dbReference>
<dbReference type="Gene3D" id="3.40.50.300">
    <property type="entry name" value="P-loop containing nucleotide triphosphate hydrolases"/>
    <property type="match status" value="1"/>
</dbReference>
<dbReference type="InterPro" id="IPR020472">
    <property type="entry name" value="WD40_PAC1"/>
</dbReference>